<evidence type="ECO:0000313" key="6">
    <source>
        <dbReference type="Proteomes" id="UP000633219"/>
    </source>
</evidence>
<keyword evidence="2" id="KW-0808">Transferase</keyword>
<dbReference type="Pfam" id="PF00294">
    <property type="entry name" value="PfkB"/>
    <property type="match status" value="1"/>
</dbReference>
<protein>
    <submittedName>
        <fullName evidence="5">Adenosine kinase</fullName>
    </submittedName>
</protein>
<comment type="caution">
    <text evidence="5">The sequence shown here is derived from an EMBL/GenBank/DDBJ whole genome shotgun (WGS) entry which is preliminary data.</text>
</comment>
<dbReference type="PANTHER" id="PTHR43320:SF3">
    <property type="entry name" value="CARBOHYDRATE KINASE PFKB DOMAIN-CONTAINING PROTEIN"/>
    <property type="match status" value="1"/>
</dbReference>
<accession>A0A936YSS7</accession>
<comment type="similarity">
    <text evidence="1">Belongs to the carbohydrate kinase PfkB family.</text>
</comment>
<reference evidence="5" key="1">
    <citation type="submission" date="2021-01" db="EMBL/GenBank/DDBJ databases">
        <title>Rhizobium sp. strain KVB221 16S ribosomal RNA gene Genome sequencing and assembly.</title>
        <authorList>
            <person name="Kang M."/>
        </authorList>
    </citation>
    <scope>NUCLEOTIDE SEQUENCE</scope>
    <source>
        <strain evidence="5">KVB221</strain>
    </source>
</reference>
<dbReference type="RefSeq" id="WP_201663687.1">
    <property type="nucleotide sequence ID" value="NZ_JAEQNC010000019.1"/>
</dbReference>
<dbReference type="Gene3D" id="3.40.1190.20">
    <property type="match status" value="1"/>
</dbReference>
<dbReference type="CDD" id="cd01168">
    <property type="entry name" value="adenosine_kinase"/>
    <property type="match status" value="1"/>
</dbReference>
<organism evidence="5 6">
    <name type="scientific">Rhizobium setariae</name>
    <dbReference type="NCBI Taxonomy" id="2801340"/>
    <lineage>
        <taxon>Bacteria</taxon>
        <taxon>Pseudomonadati</taxon>
        <taxon>Pseudomonadota</taxon>
        <taxon>Alphaproteobacteria</taxon>
        <taxon>Hyphomicrobiales</taxon>
        <taxon>Rhizobiaceae</taxon>
        <taxon>Rhizobium/Agrobacterium group</taxon>
        <taxon>Rhizobium</taxon>
    </lineage>
</organism>
<sequence length="331" mass="35700">MKEFDVLTIGNAIVDIIARCEEDFLVDNNIAKGAMNLIDAERAELLYSRMGPAIEASGGSAGNTAAGVASFGGIGAYFGKVSSDQLGSIFSHDMTAQGVHFATKPLTGFPPTARSMIFVTPDGERSMNTYLGACVELGIEDVEPAVVAASKVTYFEGYLWDPPRAKEAIRECARISHENGRKMSMTLSDSFCVDRYREEFLELMRSKTVDIVFANKQEAMALYQTSDFNTALDLIAEDCRLAVVTMSEEGSIILSEGRRIPVKPLQVDRVVDTTGAGDLYAAGFLFGYTHGFELADCGRLGSLAAGLVIQQIGPRVQESLKQAAIEAGFIV</sequence>
<dbReference type="PANTHER" id="PTHR43320">
    <property type="entry name" value="SUGAR KINASE"/>
    <property type="match status" value="1"/>
</dbReference>
<feature type="domain" description="Carbohydrate kinase PfkB" evidence="4">
    <location>
        <begin position="57"/>
        <end position="315"/>
    </location>
</feature>
<evidence type="ECO:0000256" key="2">
    <source>
        <dbReference type="ARBA" id="ARBA00022679"/>
    </source>
</evidence>
<gene>
    <name evidence="5" type="ORF">JJB09_24285</name>
</gene>
<evidence type="ECO:0000313" key="5">
    <source>
        <dbReference type="EMBL" id="MBL0375138.1"/>
    </source>
</evidence>
<dbReference type="InterPro" id="IPR029056">
    <property type="entry name" value="Ribokinase-like"/>
</dbReference>
<dbReference type="GO" id="GO:0016301">
    <property type="term" value="F:kinase activity"/>
    <property type="evidence" value="ECO:0007669"/>
    <property type="project" value="UniProtKB-KW"/>
</dbReference>
<dbReference type="InterPro" id="IPR011611">
    <property type="entry name" value="PfkB_dom"/>
</dbReference>
<proteinExistence type="inferred from homology"/>
<dbReference type="EMBL" id="JAEQNC010000019">
    <property type="protein sequence ID" value="MBL0375138.1"/>
    <property type="molecule type" value="Genomic_DNA"/>
</dbReference>
<dbReference type="AlphaFoldDB" id="A0A936YSS7"/>
<name>A0A936YSS7_9HYPH</name>
<dbReference type="InterPro" id="IPR052700">
    <property type="entry name" value="Carb_kinase_PfkB-like"/>
</dbReference>
<keyword evidence="6" id="KW-1185">Reference proteome</keyword>
<evidence type="ECO:0000256" key="3">
    <source>
        <dbReference type="ARBA" id="ARBA00022777"/>
    </source>
</evidence>
<dbReference type="Proteomes" id="UP000633219">
    <property type="component" value="Unassembled WGS sequence"/>
</dbReference>
<dbReference type="SUPFAM" id="SSF53613">
    <property type="entry name" value="Ribokinase-like"/>
    <property type="match status" value="1"/>
</dbReference>
<keyword evidence="3 5" id="KW-0418">Kinase</keyword>
<evidence type="ECO:0000259" key="4">
    <source>
        <dbReference type="Pfam" id="PF00294"/>
    </source>
</evidence>
<dbReference type="PROSITE" id="PS00584">
    <property type="entry name" value="PFKB_KINASES_2"/>
    <property type="match status" value="1"/>
</dbReference>
<dbReference type="InterPro" id="IPR002173">
    <property type="entry name" value="Carboh/pur_kinase_PfkB_CS"/>
</dbReference>
<evidence type="ECO:0000256" key="1">
    <source>
        <dbReference type="ARBA" id="ARBA00010688"/>
    </source>
</evidence>